<proteinExistence type="predicted"/>
<dbReference type="SUPFAM" id="SSF88713">
    <property type="entry name" value="Glycoside hydrolase/deacetylase"/>
    <property type="match status" value="1"/>
</dbReference>
<reference evidence="2 3" key="1">
    <citation type="submission" date="2024-09" db="EMBL/GenBank/DDBJ databases">
        <authorList>
            <person name="Sun Q."/>
            <person name="Mori K."/>
        </authorList>
    </citation>
    <scope>NUCLEOTIDE SEQUENCE [LARGE SCALE GENOMIC DNA]</scope>
    <source>
        <strain evidence="2 3">CCM 4839</strain>
    </source>
</reference>
<evidence type="ECO:0000256" key="1">
    <source>
        <dbReference type="SAM" id="Phobius"/>
    </source>
</evidence>
<feature type="transmembrane region" description="Helical" evidence="1">
    <location>
        <begin position="21"/>
        <end position="42"/>
    </location>
</feature>
<dbReference type="Gene3D" id="3.20.20.370">
    <property type="entry name" value="Glycoside hydrolase/deacetylase"/>
    <property type="match status" value="1"/>
</dbReference>
<comment type="caution">
    <text evidence="2">The sequence shown here is derived from an EMBL/GenBank/DDBJ whole genome shotgun (WGS) entry which is preliminary data.</text>
</comment>
<organism evidence="2 3">
    <name type="scientific">Paenibacillus mendelii</name>
    <dbReference type="NCBI Taxonomy" id="206163"/>
    <lineage>
        <taxon>Bacteria</taxon>
        <taxon>Bacillati</taxon>
        <taxon>Bacillota</taxon>
        <taxon>Bacilli</taxon>
        <taxon>Bacillales</taxon>
        <taxon>Paenibacillaceae</taxon>
        <taxon>Paenibacillus</taxon>
    </lineage>
</organism>
<gene>
    <name evidence="2" type="ORF">ACFFJ8_34495</name>
</gene>
<name>A0ABV6JKL2_9BACL</name>
<dbReference type="EMBL" id="JBHLVF010000059">
    <property type="protein sequence ID" value="MFC0396451.1"/>
    <property type="molecule type" value="Genomic_DNA"/>
</dbReference>
<keyword evidence="1" id="KW-0812">Transmembrane</keyword>
<evidence type="ECO:0000313" key="3">
    <source>
        <dbReference type="Proteomes" id="UP001589818"/>
    </source>
</evidence>
<keyword evidence="1" id="KW-1133">Transmembrane helix</keyword>
<protein>
    <submittedName>
        <fullName evidence="2">Polysaccharide deacetylase family protein</fullName>
    </submittedName>
</protein>
<dbReference type="InterPro" id="IPR051398">
    <property type="entry name" value="Polysacch_Deacetylase"/>
</dbReference>
<accession>A0ABV6JKL2</accession>
<dbReference type="Gene3D" id="2.60.120.560">
    <property type="entry name" value="Exo-inulinase, domain 1"/>
    <property type="match status" value="1"/>
</dbReference>
<dbReference type="InterPro" id="IPR011330">
    <property type="entry name" value="Glyco_hydro/deAcase_b/a-brl"/>
</dbReference>
<dbReference type="PANTHER" id="PTHR34216:SF3">
    <property type="entry name" value="POLY-BETA-1,6-N-ACETYL-D-GLUCOSAMINE N-DEACETYLASE"/>
    <property type="match status" value="1"/>
</dbReference>
<dbReference type="Proteomes" id="UP001589818">
    <property type="component" value="Unassembled WGS sequence"/>
</dbReference>
<keyword evidence="1" id="KW-0472">Membrane</keyword>
<sequence length="565" mass="63919">MNKGKGGGTLNYRRKDAVKRVRTIAQIVILVVLATLLARAMFDMKHYQEPDKAQWTNGNGFIALTYFGVSRSGTPDLIAKKQLDQQLKALRDQGYVTVSQQDILDFYNEGKPLPDKALFLAFEDGRNDSSLFAQPILEKNNFKATILSYANKAGSKDSKFLQPKDMLKMTKNGFWELGSNGYRLTYINIFNKDGSFAGMLDEAEFKDREKTLSYTHYLMDFLRDKNNVPVEHRTEMEARVNKDYAMMKEIYNRTLGFVPQTYMIMHANSLHHGMNRLVEDVNASNIQALFKLHFNREGNAYNDNSQSLYDLTRVQAQPYWYTNHLLMKLQKDTGQPMKFVTGDKKRAEKWLTLSGAPQYIDNRIVLTSPPAGRGMLVLKNSDSYTDMKLTAKLAGNVVGKQSVYLRYDRQRNAYVRLTLTDNELVVEQKSPDGQAEQIAFREFSDIGKNGAGSYPVNIKQTRDIEMMVQGDRLTVKADGSLLVDNQPVNRVIASGGVALESEYSDKNPKDDIYDGVFDDVKVVSAEGESGSGPRLYDNSLNGFSWLYSKVKGGINDSIDWAIDTF</sequence>
<keyword evidence="3" id="KW-1185">Reference proteome</keyword>
<dbReference type="PANTHER" id="PTHR34216">
    <property type="match status" value="1"/>
</dbReference>
<evidence type="ECO:0000313" key="2">
    <source>
        <dbReference type="EMBL" id="MFC0396451.1"/>
    </source>
</evidence>
<dbReference type="RefSeq" id="WP_204821976.1">
    <property type="nucleotide sequence ID" value="NZ_JANHOF010000017.1"/>
</dbReference>